<dbReference type="GO" id="GO:0048476">
    <property type="term" value="C:Holliday junction resolvase complex"/>
    <property type="evidence" value="ECO:0007669"/>
    <property type="project" value="UniProtKB-UniRule"/>
</dbReference>
<name>A0A2N4XWR1_9GAMM</name>
<dbReference type="InterPro" id="IPR013849">
    <property type="entry name" value="DNA_helicase_Holl-junc_RuvA_I"/>
</dbReference>
<keyword evidence="2 6" id="KW-0227">DNA damage</keyword>
<dbReference type="SMART" id="SM00278">
    <property type="entry name" value="HhH1"/>
    <property type="match status" value="2"/>
</dbReference>
<dbReference type="Pfam" id="PF01330">
    <property type="entry name" value="RuvA_N"/>
    <property type="match status" value="1"/>
</dbReference>
<evidence type="ECO:0000256" key="3">
    <source>
        <dbReference type="ARBA" id="ARBA00023125"/>
    </source>
</evidence>
<dbReference type="InterPro" id="IPR003583">
    <property type="entry name" value="Hlx-hairpin-Hlx_DNA-bd_motif"/>
</dbReference>
<dbReference type="InterPro" id="IPR011114">
    <property type="entry name" value="RuvA_C"/>
</dbReference>
<dbReference type="GO" id="GO:0009379">
    <property type="term" value="C:Holliday junction helicase complex"/>
    <property type="evidence" value="ECO:0007669"/>
    <property type="project" value="InterPro"/>
</dbReference>
<evidence type="ECO:0000256" key="1">
    <source>
        <dbReference type="ARBA" id="ARBA00022490"/>
    </source>
</evidence>
<reference evidence="8 9" key="1">
    <citation type="submission" date="2017-06" db="EMBL/GenBank/DDBJ databases">
        <title>Metabolic interaction between xylem feeders and their symbionts.</title>
        <authorList>
            <person name="Chouaia B."/>
        </authorList>
    </citation>
    <scope>NUCLEOTIDE SEQUENCE [LARGE SCALE GENOMIC DNA]</scope>
    <source>
        <strain evidence="8 9">Gra</strain>
    </source>
</reference>
<gene>
    <name evidence="6" type="primary">ruvA</name>
    <name evidence="8" type="ORF">CEX73_02135</name>
</gene>
<dbReference type="HAMAP" id="MF_00031">
    <property type="entry name" value="DNA_HJ_migration_RuvA"/>
    <property type="match status" value="1"/>
</dbReference>
<evidence type="ECO:0000313" key="9">
    <source>
        <dbReference type="Proteomes" id="UP000234253"/>
    </source>
</evidence>
<keyword evidence="3 6" id="KW-0238">DNA-binding</keyword>
<evidence type="ECO:0000256" key="5">
    <source>
        <dbReference type="ARBA" id="ARBA00023204"/>
    </source>
</evidence>
<sequence>MIGRIRGIILAKQPPLVLLETYGIGYEVYIPITYFDILPEIGEEAIFYTHFVIREDTQMLFGFINKPDMMLFRELIKVNGVGPKLALAIIAGMSETQFLKAIKHKEINILMQLPGVGKKTAERLVVEMKDKFKSISLREQFIVEHDPESEAVAALISLGYTHQNASKMVKKVAGAGANCEALIRDALRTTL</sequence>
<protein>
    <recommendedName>
        <fullName evidence="6">Holliday junction branch migration complex subunit RuvA</fullName>
    </recommendedName>
</protein>
<comment type="subunit">
    <text evidence="6">Homotetramer. Forms an RuvA(8)-RuvB(12)-Holliday junction (HJ) complex. HJ DNA is sandwiched between 2 RuvA tetramers; dsDNA enters through RuvA and exits via RuvB. An RuvB hexamer assembles on each DNA strand where it exits the tetramer. Each RuvB hexamer is contacted by two RuvA subunits (via domain III) on 2 adjacent RuvB subunits; this complex drives branch migration. In the full resolvosome a probable DNA-RuvA(4)-RuvB(12)-RuvC(2) complex forms which resolves the HJ.</text>
</comment>
<evidence type="ECO:0000313" key="8">
    <source>
        <dbReference type="EMBL" id="PLK58519.1"/>
    </source>
</evidence>
<proteinExistence type="inferred from homology"/>
<dbReference type="GO" id="GO:0009378">
    <property type="term" value="F:four-way junction helicase activity"/>
    <property type="evidence" value="ECO:0007669"/>
    <property type="project" value="InterPro"/>
</dbReference>
<dbReference type="SUPFAM" id="SSF50249">
    <property type="entry name" value="Nucleic acid-binding proteins"/>
    <property type="match status" value="1"/>
</dbReference>
<dbReference type="CDD" id="cd14332">
    <property type="entry name" value="UBA_RuvA_C"/>
    <property type="match status" value="1"/>
</dbReference>
<feature type="domain" description="Helix-hairpin-helix DNA-binding motif class 1" evidence="7">
    <location>
        <begin position="108"/>
        <end position="127"/>
    </location>
</feature>
<dbReference type="GO" id="GO:0005737">
    <property type="term" value="C:cytoplasm"/>
    <property type="evidence" value="ECO:0007669"/>
    <property type="project" value="UniProtKB-SubCell"/>
</dbReference>
<dbReference type="SUPFAM" id="SSF46929">
    <property type="entry name" value="DNA helicase RuvA subunit, C-terminal domain"/>
    <property type="match status" value="1"/>
</dbReference>
<comment type="similarity">
    <text evidence="6">Belongs to the RuvA family.</text>
</comment>
<keyword evidence="1 6" id="KW-0963">Cytoplasm</keyword>
<dbReference type="InterPro" id="IPR010994">
    <property type="entry name" value="RuvA_2-like"/>
</dbReference>
<dbReference type="Gene3D" id="2.40.50.140">
    <property type="entry name" value="Nucleic acid-binding proteins"/>
    <property type="match status" value="1"/>
</dbReference>
<keyword evidence="4 6" id="KW-0233">DNA recombination</keyword>
<feature type="region of interest" description="Domain I" evidence="6">
    <location>
        <begin position="1"/>
        <end position="64"/>
    </location>
</feature>
<dbReference type="OrthoDB" id="5293449at2"/>
<dbReference type="InterPro" id="IPR036267">
    <property type="entry name" value="RuvA_C_sf"/>
</dbReference>
<dbReference type="Proteomes" id="UP000234253">
    <property type="component" value="Unassembled WGS sequence"/>
</dbReference>
<dbReference type="Pfam" id="PF14520">
    <property type="entry name" value="HHH_5"/>
    <property type="match status" value="1"/>
</dbReference>
<dbReference type="RefSeq" id="WP_101626951.1">
    <property type="nucleotide sequence ID" value="NZ_NJPO01000107.1"/>
</dbReference>
<dbReference type="InterPro" id="IPR000085">
    <property type="entry name" value="RuvA"/>
</dbReference>
<dbReference type="EMBL" id="NJPO01000107">
    <property type="protein sequence ID" value="PLK58519.1"/>
    <property type="molecule type" value="Genomic_DNA"/>
</dbReference>
<dbReference type="GO" id="GO:0006281">
    <property type="term" value="P:DNA repair"/>
    <property type="evidence" value="ECO:0007669"/>
    <property type="project" value="UniProtKB-UniRule"/>
</dbReference>
<evidence type="ECO:0000256" key="4">
    <source>
        <dbReference type="ARBA" id="ARBA00023172"/>
    </source>
</evidence>
<keyword evidence="5 6" id="KW-0234">DNA repair</keyword>
<dbReference type="Gene3D" id="1.10.8.10">
    <property type="entry name" value="DNA helicase RuvA subunit, C-terminal domain"/>
    <property type="match status" value="1"/>
</dbReference>
<comment type="caution">
    <text evidence="8">The sequence shown here is derived from an EMBL/GenBank/DDBJ whole genome shotgun (WGS) entry which is preliminary data.</text>
</comment>
<dbReference type="Pfam" id="PF07499">
    <property type="entry name" value="RuvA_C"/>
    <property type="match status" value="1"/>
</dbReference>
<dbReference type="GO" id="GO:0006310">
    <property type="term" value="P:DNA recombination"/>
    <property type="evidence" value="ECO:0007669"/>
    <property type="project" value="UniProtKB-UniRule"/>
</dbReference>
<dbReference type="GO" id="GO:0000400">
    <property type="term" value="F:four-way junction DNA binding"/>
    <property type="evidence" value="ECO:0007669"/>
    <property type="project" value="UniProtKB-UniRule"/>
</dbReference>
<dbReference type="SUPFAM" id="SSF47781">
    <property type="entry name" value="RuvA domain 2-like"/>
    <property type="match status" value="1"/>
</dbReference>
<comment type="domain">
    <text evidence="6">Has three domains with a flexible linker between the domains II and III and assumes an 'L' shape. Domain III is highly mobile and contacts RuvB.</text>
</comment>
<comment type="subcellular location">
    <subcellularLocation>
        <location evidence="6">Cytoplasm</location>
    </subcellularLocation>
</comment>
<dbReference type="NCBIfam" id="TIGR00084">
    <property type="entry name" value="ruvA"/>
    <property type="match status" value="1"/>
</dbReference>
<accession>A0A2N4XWR1</accession>
<feature type="region of interest" description="Domain III" evidence="6">
    <location>
        <begin position="150"/>
        <end position="191"/>
    </location>
</feature>
<dbReference type="GO" id="GO:0005524">
    <property type="term" value="F:ATP binding"/>
    <property type="evidence" value="ECO:0007669"/>
    <property type="project" value="InterPro"/>
</dbReference>
<dbReference type="InterPro" id="IPR012340">
    <property type="entry name" value="NA-bd_OB-fold"/>
</dbReference>
<dbReference type="Gene3D" id="1.10.150.20">
    <property type="entry name" value="5' to 3' exonuclease, C-terminal subdomain"/>
    <property type="match status" value="1"/>
</dbReference>
<evidence type="ECO:0000256" key="2">
    <source>
        <dbReference type="ARBA" id="ARBA00022763"/>
    </source>
</evidence>
<dbReference type="AlphaFoldDB" id="A0A2N4XWR1"/>
<comment type="function">
    <text evidence="6">The RuvA-RuvB-RuvC complex processes Holliday junction (HJ) DNA during genetic recombination and DNA repair, while the RuvA-RuvB complex plays an important role in the rescue of blocked DNA replication forks via replication fork reversal (RFR). RuvA specifically binds to HJ cruciform DNA, conferring on it an open structure. The RuvB hexamer acts as an ATP-dependent pump, pulling dsDNA into and through the RuvAB complex. HJ branch migration allows RuvC to scan DNA until it finds its consensus sequence, where it cleaves and resolves the cruciform DNA.</text>
</comment>
<evidence type="ECO:0000259" key="7">
    <source>
        <dbReference type="SMART" id="SM00278"/>
    </source>
</evidence>
<organism evidence="8 9">
    <name type="scientific">Candidatus Palibaumannia cicadellinicola</name>
    <dbReference type="NCBI Taxonomy" id="186490"/>
    <lineage>
        <taxon>Bacteria</taxon>
        <taxon>Pseudomonadati</taxon>
        <taxon>Pseudomonadota</taxon>
        <taxon>Gammaproteobacteria</taxon>
        <taxon>Candidatus Palibaumannia</taxon>
    </lineage>
</organism>
<evidence type="ECO:0000256" key="6">
    <source>
        <dbReference type="HAMAP-Rule" id="MF_00031"/>
    </source>
</evidence>
<feature type="domain" description="Helix-hairpin-helix DNA-binding motif class 1" evidence="7">
    <location>
        <begin position="73"/>
        <end position="92"/>
    </location>
</feature>
<comment type="caution">
    <text evidence="6">Lacks conserved residue(s) required for the propagation of feature annotation.</text>
</comment>